<proteinExistence type="predicted"/>
<dbReference type="GO" id="GO:0061617">
    <property type="term" value="C:MICOS complex"/>
    <property type="evidence" value="ECO:0007669"/>
    <property type="project" value="UniProtKB-UniRule"/>
</dbReference>
<keyword evidence="1" id="KW-0496">Mitochondrion</keyword>
<dbReference type="InterPro" id="IPR019166">
    <property type="entry name" value="MIC26/MIC27"/>
</dbReference>
<dbReference type="AlphaFoldDB" id="A0AAJ8JU04"/>
<dbReference type="PANTHER" id="PTHR28268:SF1">
    <property type="entry name" value="MICOS SUBUNIT MIC26"/>
    <property type="match status" value="1"/>
</dbReference>
<reference evidence="3" key="3">
    <citation type="submission" date="2024-01" db="EMBL/GenBank/DDBJ databases">
        <authorList>
            <person name="Coelho M.A."/>
            <person name="David-Palma M."/>
            <person name="Shea T."/>
            <person name="Sun S."/>
            <person name="Cuomo C.A."/>
            <person name="Heitman J."/>
        </authorList>
    </citation>
    <scope>NUCLEOTIDE SEQUENCE</scope>
    <source>
        <strain evidence="3">CBS 7841</strain>
    </source>
</reference>
<evidence type="ECO:0000256" key="1">
    <source>
        <dbReference type="RuleBase" id="RU363021"/>
    </source>
</evidence>
<dbReference type="Pfam" id="PF09769">
    <property type="entry name" value="ApoO"/>
    <property type="match status" value="1"/>
</dbReference>
<dbReference type="GO" id="GO:0042407">
    <property type="term" value="P:cristae formation"/>
    <property type="evidence" value="ECO:0007669"/>
    <property type="project" value="InterPro"/>
</dbReference>
<comment type="subcellular location">
    <subcellularLocation>
        <location evidence="1">Mitochondrion inner membrane</location>
    </subcellularLocation>
</comment>
<evidence type="ECO:0000313" key="3">
    <source>
        <dbReference type="EMBL" id="WVN88389.1"/>
    </source>
</evidence>
<dbReference type="Proteomes" id="UP000094043">
    <property type="component" value="Chromosome 4"/>
</dbReference>
<accession>A0AAJ8JU04</accession>
<gene>
    <name evidence="3" type="ORF">L203_103596</name>
</gene>
<organism evidence="3 4">
    <name type="scientific">Cryptococcus depauperatus CBS 7841</name>
    <dbReference type="NCBI Taxonomy" id="1295531"/>
    <lineage>
        <taxon>Eukaryota</taxon>
        <taxon>Fungi</taxon>
        <taxon>Dikarya</taxon>
        <taxon>Basidiomycota</taxon>
        <taxon>Agaricomycotina</taxon>
        <taxon>Tremellomycetes</taxon>
        <taxon>Tremellales</taxon>
        <taxon>Cryptococcaceae</taxon>
        <taxon>Cryptococcus</taxon>
    </lineage>
</organism>
<keyword evidence="1" id="KW-0472">Membrane</keyword>
<comment type="function">
    <text evidence="1">Component of the MICOS complex, a large protein complex of the mitochondrial inner membrane that plays crucial roles in the maintenance of crista junctions, inner membrane architecture, and formation of contact sites to the outer membrane.</text>
</comment>
<name>A0AAJ8JU04_9TREE</name>
<reference evidence="3" key="2">
    <citation type="journal article" date="2022" name="Elife">
        <title>Obligate sexual reproduction of a homothallic fungus closely related to the Cryptococcus pathogenic species complex.</title>
        <authorList>
            <person name="Passer A.R."/>
            <person name="Clancey S.A."/>
            <person name="Shea T."/>
            <person name="David-Palma M."/>
            <person name="Averette A.F."/>
            <person name="Boekhout T."/>
            <person name="Porcel B.M."/>
            <person name="Nowrousian M."/>
            <person name="Cuomo C.A."/>
            <person name="Sun S."/>
            <person name="Heitman J."/>
            <person name="Coelho M.A."/>
        </authorList>
    </citation>
    <scope>NUCLEOTIDE SEQUENCE</scope>
    <source>
        <strain evidence="3">CBS 7841</strain>
    </source>
</reference>
<comment type="subunit">
    <text evidence="1">Component of the mitochondrial contact site and cristae organizing system (MICOS) complex.</text>
</comment>
<dbReference type="RefSeq" id="XP_066069089.1">
    <property type="nucleotide sequence ID" value="XM_066212992.1"/>
</dbReference>
<sequence length="291" mass="32261">MTSFATRILRSPFLPTSILASTLYMSSTSLSADEGVMPSASTRPGRSASGEKLPIYPIPEHNPQITLVEAQNPLVSYVARSREAVNGILGEAKSSVQNGVSRWISFERSVEREVKSVLPHDEYLTPGIIYVLVASLSGSVLTRTRSLPVRFLAPPLFTLLAFPYFLPKTSHNIRGYFSKLEDKYFPEFAAKHDHFVQTGVAHSSMLWSRLGNATEDAREWGHNAVEGMEKTTGLKLGEAMSKVERERLEQEKQKAIAAPVQRFETVGYVVEQKPVAEVVVPVESQQQKTLV</sequence>
<dbReference type="EMBL" id="CP143787">
    <property type="protein sequence ID" value="WVN88389.1"/>
    <property type="molecule type" value="Genomic_DNA"/>
</dbReference>
<dbReference type="GeneID" id="91087807"/>
<evidence type="ECO:0000256" key="2">
    <source>
        <dbReference type="SAM" id="MobiDB-lite"/>
    </source>
</evidence>
<keyword evidence="1" id="KW-0999">Mitochondrion inner membrane</keyword>
<dbReference type="InterPro" id="IPR033181">
    <property type="entry name" value="Mic26_fungi"/>
</dbReference>
<feature type="region of interest" description="Disordered" evidence="2">
    <location>
        <begin position="33"/>
        <end position="54"/>
    </location>
</feature>
<protein>
    <recommendedName>
        <fullName evidence="1">MICOS complex subunit</fullName>
    </recommendedName>
</protein>
<keyword evidence="4" id="KW-1185">Reference proteome</keyword>
<dbReference type="GO" id="GO:0044284">
    <property type="term" value="C:mitochondrial crista junction"/>
    <property type="evidence" value="ECO:0007669"/>
    <property type="project" value="TreeGrafter"/>
</dbReference>
<dbReference type="PANTHER" id="PTHR28268">
    <property type="entry name" value="MICOS SUBUNIT MIC26"/>
    <property type="match status" value="1"/>
</dbReference>
<dbReference type="KEGG" id="cdep:91087807"/>
<evidence type="ECO:0000313" key="4">
    <source>
        <dbReference type="Proteomes" id="UP000094043"/>
    </source>
</evidence>
<reference evidence="3" key="1">
    <citation type="submission" date="2016-06" db="EMBL/GenBank/DDBJ databases">
        <authorList>
            <person name="Cuomo C."/>
            <person name="Litvintseva A."/>
            <person name="Heitman J."/>
            <person name="Chen Y."/>
            <person name="Sun S."/>
            <person name="Springer D."/>
            <person name="Dromer F."/>
            <person name="Young S."/>
            <person name="Zeng Q."/>
            <person name="Chapman S."/>
            <person name="Gujja S."/>
            <person name="Saif S."/>
            <person name="Birren B."/>
        </authorList>
    </citation>
    <scope>NUCLEOTIDE SEQUENCE</scope>
    <source>
        <strain evidence="3">CBS 7841</strain>
    </source>
</reference>